<proteinExistence type="predicted"/>
<gene>
    <name evidence="5" type="ORF">ACFFU9_02395</name>
</gene>
<evidence type="ECO:0000256" key="2">
    <source>
        <dbReference type="ARBA" id="ARBA00022741"/>
    </source>
</evidence>
<evidence type="ECO:0000313" key="6">
    <source>
        <dbReference type="Proteomes" id="UP001589585"/>
    </source>
</evidence>
<dbReference type="InterPro" id="IPR050095">
    <property type="entry name" value="ECF_ABC_transporter_ATP-bd"/>
</dbReference>
<dbReference type="SMART" id="SM00382">
    <property type="entry name" value="AAA"/>
    <property type="match status" value="1"/>
</dbReference>
<dbReference type="InterPro" id="IPR003593">
    <property type="entry name" value="AAA+_ATPase"/>
</dbReference>
<name>A0ABV5F807_9FLAO</name>
<reference evidence="5 6" key="1">
    <citation type="submission" date="2024-09" db="EMBL/GenBank/DDBJ databases">
        <authorList>
            <person name="Sun Q."/>
            <person name="Mori K."/>
        </authorList>
    </citation>
    <scope>NUCLEOTIDE SEQUENCE [LARGE SCALE GENOMIC DNA]</scope>
    <source>
        <strain evidence="5 6">CECT 8622</strain>
    </source>
</reference>
<dbReference type="Pfam" id="PF00005">
    <property type="entry name" value="ABC_tran"/>
    <property type="match status" value="1"/>
</dbReference>
<dbReference type="InterPro" id="IPR003439">
    <property type="entry name" value="ABC_transporter-like_ATP-bd"/>
</dbReference>
<feature type="domain" description="ABC transporter" evidence="4">
    <location>
        <begin position="184"/>
        <end position="407"/>
    </location>
</feature>
<accession>A0ABV5F807</accession>
<dbReference type="GO" id="GO:0005524">
    <property type="term" value="F:ATP binding"/>
    <property type="evidence" value="ECO:0007669"/>
    <property type="project" value="UniProtKB-KW"/>
</dbReference>
<dbReference type="Gene3D" id="3.40.50.300">
    <property type="entry name" value="P-loop containing nucleotide triphosphate hydrolases"/>
    <property type="match status" value="2"/>
</dbReference>
<evidence type="ECO:0000256" key="3">
    <source>
        <dbReference type="ARBA" id="ARBA00022840"/>
    </source>
</evidence>
<comment type="caution">
    <text evidence="5">The sequence shown here is derived from an EMBL/GenBank/DDBJ whole genome shotgun (WGS) entry which is preliminary data.</text>
</comment>
<organism evidence="5 6">
    <name type="scientific">Mariniflexile ostreae</name>
    <dbReference type="NCBI Taxonomy" id="1520892"/>
    <lineage>
        <taxon>Bacteria</taxon>
        <taxon>Pseudomonadati</taxon>
        <taxon>Bacteroidota</taxon>
        <taxon>Flavobacteriia</taxon>
        <taxon>Flavobacteriales</taxon>
        <taxon>Flavobacteriaceae</taxon>
        <taxon>Mariniflexile</taxon>
    </lineage>
</organism>
<evidence type="ECO:0000259" key="4">
    <source>
        <dbReference type="PROSITE" id="PS50893"/>
    </source>
</evidence>
<dbReference type="PANTHER" id="PTHR43553">
    <property type="entry name" value="HEAVY METAL TRANSPORTER"/>
    <property type="match status" value="1"/>
</dbReference>
<dbReference type="InterPro" id="IPR027417">
    <property type="entry name" value="P-loop_NTPase"/>
</dbReference>
<dbReference type="PROSITE" id="PS50893">
    <property type="entry name" value="ABC_TRANSPORTER_2"/>
    <property type="match status" value="1"/>
</dbReference>
<dbReference type="PANTHER" id="PTHR43553:SF3">
    <property type="entry name" value="ABC TRANSPORTER ATP-BINDING PROTEIN MODF"/>
    <property type="match status" value="1"/>
</dbReference>
<protein>
    <submittedName>
        <fullName evidence="5">ATP-binding cassette domain-containing protein</fullName>
    </submittedName>
</protein>
<sequence length="408" mass="46117">MGLKKHLAIYIRNTDNKALLIDAIMSGEAISHVADLEGALFSETTLNKFIDQERRHGHFNVTTVTRNSLLHSSEGERKKALLMHLISKNPNYIIVDNVFDNLDIRSQQDIIHTLTNLSKKIPIVQITNRKADILPFIEEVYQFQNLELVPIQAFNSNAQALRPSYFKSIPKPSYQRDDEKNPLVKFQNVTIAYGDRTIVKNISWEIKKGEFWQLIGPNGSGKSTLLSLITGDNVKAYNQDITLFGVKKGSGESVWDIKKKIGYFSSEMLRGFYRGDAIGNMIVSGFYDSVGLYTQPTDEQIKIAQQWLHVLRMFEIRKKSFLSLSLGHQRLVLIARAMVKNPPLLILDEPTTGLDDSDVMLFSELINKIAKESDTAILYVSHRKESGLTPEFIYKLTPTAIGATGEIQ</sequence>
<dbReference type="Proteomes" id="UP001589585">
    <property type="component" value="Unassembled WGS sequence"/>
</dbReference>
<evidence type="ECO:0000313" key="5">
    <source>
        <dbReference type="EMBL" id="MFB9055582.1"/>
    </source>
</evidence>
<evidence type="ECO:0000256" key="1">
    <source>
        <dbReference type="ARBA" id="ARBA00022448"/>
    </source>
</evidence>
<keyword evidence="6" id="KW-1185">Reference proteome</keyword>
<dbReference type="SUPFAM" id="SSF52540">
    <property type="entry name" value="P-loop containing nucleoside triphosphate hydrolases"/>
    <property type="match status" value="2"/>
</dbReference>
<keyword evidence="2" id="KW-0547">Nucleotide-binding</keyword>
<dbReference type="EMBL" id="JBHMFC010000008">
    <property type="protein sequence ID" value="MFB9055582.1"/>
    <property type="molecule type" value="Genomic_DNA"/>
</dbReference>
<dbReference type="RefSeq" id="WP_379859772.1">
    <property type="nucleotide sequence ID" value="NZ_JBHMFC010000008.1"/>
</dbReference>
<keyword evidence="1" id="KW-0813">Transport</keyword>
<keyword evidence="3 5" id="KW-0067">ATP-binding</keyword>